<comment type="caution">
    <text evidence="1">The sequence shown here is derived from an EMBL/GenBank/DDBJ whole genome shotgun (WGS) entry which is preliminary data.</text>
</comment>
<evidence type="ECO:0000313" key="1">
    <source>
        <dbReference type="EMBL" id="MEP0816322.1"/>
    </source>
</evidence>
<accession>A0ABV0J3H1</accession>
<sequence>MMLKSEPNRMPYHGWLLEVIPYGDSFRFDAHHPSVPGGMNEGETYNSFAAALVAGRHFIDREVAIQALLDVLGTLLEDEKISCDEYWSLTCFY</sequence>
<name>A0ABV0J3H1_9CYAN</name>
<protein>
    <submittedName>
        <fullName evidence="1">Uncharacterized protein</fullName>
    </submittedName>
</protein>
<organism evidence="1 2">
    <name type="scientific">Trichocoleus desertorum GB2-A4</name>
    <dbReference type="NCBI Taxonomy" id="2933944"/>
    <lineage>
        <taxon>Bacteria</taxon>
        <taxon>Bacillati</taxon>
        <taxon>Cyanobacteriota</taxon>
        <taxon>Cyanophyceae</taxon>
        <taxon>Leptolyngbyales</taxon>
        <taxon>Trichocoleusaceae</taxon>
        <taxon>Trichocoleus</taxon>
    </lineage>
</organism>
<gene>
    <name evidence="1" type="ORF">NC998_04350</name>
</gene>
<reference evidence="1 2" key="1">
    <citation type="submission" date="2022-04" db="EMBL/GenBank/DDBJ databases">
        <title>Positive selection, recombination, and allopatry shape intraspecific diversity of widespread and dominant cyanobacteria.</title>
        <authorList>
            <person name="Wei J."/>
            <person name="Shu W."/>
            <person name="Hu C."/>
        </authorList>
    </citation>
    <scope>NUCLEOTIDE SEQUENCE [LARGE SCALE GENOMIC DNA]</scope>
    <source>
        <strain evidence="1 2">GB2-A4</strain>
    </source>
</reference>
<evidence type="ECO:0000313" key="2">
    <source>
        <dbReference type="Proteomes" id="UP001464891"/>
    </source>
</evidence>
<keyword evidence="2" id="KW-1185">Reference proteome</keyword>
<dbReference type="EMBL" id="JAMPKM010000002">
    <property type="protein sequence ID" value="MEP0816322.1"/>
    <property type="molecule type" value="Genomic_DNA"/>
</dbReference>
<dbReference type="RefSeq" id="WP_190433622.1">
    <property type="nucleotide sequence ID" value="NZ_JAMPKM010000002.1"/>
</dbReference>
<proteinExistence type="predicted"/>
<dbReference type="Proteomes" id="UP001464891">
    <property type="component" value="Unassembled WGS sequence"/>
</dbReference>